<dbReference type="GeneID" id="9799630"/>
<evidence type="ECO:0000313" key="1">
    <source>
        <dbReference type="EMBL" id="KAF1758440.1"/>
    </source>
</evidence>
<comment type="caution">
    <text evidence="1">The sequence shown here is derived from an EMBL/GenBank/DDBJ whole genome shotgun (WGS) entry which is preliminary data.</text>
</comment>
<evidence type="ECO:0000313" key="2">
    <source>
        <dbReference type="Proteomes" id="UP000483820"/>
    </source>
</evidence>
<name>A0A6A5GSN4_CAERE</name>
<evidence type="ECO:0008006" key="3">
    <source>
        <dbReference type="Google" id="ProtNLM"/>
    </source>
</evidence>
<dbReference type="AlphaFoldDB" id="A0A6A5GSN4"/>
<reference evidence="1 2" key="1">
    <citation type="submission" date="2019-12" db="EMBL/GenBank/DDBJ databases">
        <title>Chromosome-level assembly of the Caenorhabditis remanei genome.</title>
        <authorList>
            <person name="Teterina A.A."/>
            <person name="Willis J.H."/>
            <person name="Phillips P.C."/>
        </authorList>
    </citation>
    <scope>NUCLEOTIDE SEQUENCE [LARGE SCALE GENOMIC DNA]</scope>
    <source>
        <strain evidence="1 2">PX506</strain>
        <tissue evidence="1">Whole organism</tissue>
    </source>
</reference>
<organism evidence="1 2">
    <name type="scientific">Caenorhabditis remanei</name>
    <name type="common">Caenorhabditis vulgaris</name>
    <dbReference type="NCBI Taxonomy" id="31234"/>
    <lineage>
        <taxon>Eukaryota</taxon>
        <taxon>Metazoa</taxon>
        <taxon>Ecdysozoa</taxon>
        <taxon>Nematoda</taxon>
        <taxon>Chromadorea</taxon>
        <taxon>Rhabditida</taxon>
        <taxon>Rhabditina</taxon>
        <taxon>Rhabditomorpha</taxon>
        <taxon>Rhabditoidea</taxon>
        <taxon>Rhabditidae</taxon>
        <taxon>Peloderinae</taxon>
        <taxon>Caenorhabditis</taxon>
    </lineage>
</organism>
<sequence>MVFPELSVLNLLGNLMNLFEVPLHSCVTDNGKVNHTLLIHWLNDLPHDKIEKISFSCENAKEFDYILKTNKKEWGELELFSYNRNNADSEESYNISNQFSTVLCEKATIRCLPLSRSSIINVLNVVELYIKESQLSNQYLKQFLRNWAAGKSNSRLNQAFFAINEPVQLKTILEGFPFVKKDPRTTKRYIETDAYGEKLSFWIFGGYDIQLHDGRTATLQWHKFQRKFEDSTIPLRWIQKYEDVNELENNIDRDAHENMFREPENELNSDQLPDFRVGDGAEVRIRRSEVVEVLFGADHDVLTVHLSLQKSDDGFTGLFLVLGHSLEDFQLEKEIKSNPNYLLDDISNFNTVAQHISTRRLQFH</sequence>
<gene>
    <name evidence="1" type="ORF">GCK72_014898</name>
</gene>
<proteinExistence type="predicted"/>
<dbReference type="PANTHER" id="PTHR21503:SF8">
    <property type="entry name" value="F-BOX ASSOCIATED DOMAIN-CONTAINING PROTEIN-RELATED"/>
    <property type="match status" value="1"/>
</dbReference>
<dbReference type="Proteomes" id="UP000483820">
    <property type="component" value="Chromosome IV"/>
</dbReference>
<protein>
    <recommendedName>
        <fullName evidence="3">F-box associated domain-containing protein</fullName>
    </recommendedName>
</protein>
<dbReference type="PANTHER" id="PTHR21503">
    <property type="entry name" value="F-BOX-CONTAINING HYPOTHETICAL PROTEIN C.ELEGANS"/>
    <property type="match status" value="1"/>
</dbReference>
<dbReference type="CTD" id="9799630"/>
<accession>A0A6A5GSN4</accession>
<dbReference type="EMBL" id="WUAV01000004">
    <property type="protein sequence ID" value="KAF1758440.1"/>
    <property type="molecule type" value="Genomic_DNA"/>
</dbReference>
<dbReference type="RefSeq" id="XP_053585299.1">
    <property type="nucleotide sequence ID" value="XM_053730527.1"/>
</dbReference>
<dbReference type="KEGG" id="crq:GCK72_014898"/>